<dbReference type="InterPro" id="IPR016181">
    <property type="entry name" value="Acyl_CoA_acyltransferase"/>
</dbReference>
<evidence type="ECO:0000259" key="1">
    <source>
        <dbReference type="PROSITE" id="PS51186"/>
    </source>
</evidence>
<protein>
    <recommendedName>
        <fullName evidence="1">N-acetyltransferase domain-containing protein</fullName>
    </recommendedName>
</protein>
<dbReference type="GO" id="GO:0016747">
    <property type="term" value="F:acyltransferase activity, transferring groups other than amino-acyl groups"/>
    <property type="evidence" value="ECO:0007669"/>
    <property type="project" value="InterPro"/>
</dbReference>
<gene>
    <name evidence="2" type="ORF">brsh051_08450</name>
</gene>
<keyword evidence="3" id="KW-1185">Reference proteome</keyword>
<feature type="domain" description="N-acetyltransferase" evidence="1">
    <location>
        <begin position="34"/>
        <end position="172"/>
    </location>
</feature>
<dbReference type="EMBL" id="AP028056">
    <property type="protein sequence ID" value="BEH01564.1"/>
    <property type="molecule type" value="Genomic_DNA"/>
</dbReference>
<dbReference type="Proteomes" id="UP001431656">
    <property type="component" value="Chromosome"/>
</dbReference>
<dbReference type="AlphaFoldDB" id="A0AAN0KD08"/>
<reference evidence="2" key="1">
    <citation type="journal article" date="2024" name="Int. J. Syst. Evol. Microbiol.">
        <title>Brooklawnia propionicigenes sp. nov., a facultatively anaerobic, propionate-producing bacterium isolated from a methanogenic reactor treating waste from cattle farms.</title>
        <authorList>
            <person name="Akita Y."/>
            <person name="Ueki A."/>
            <person name="Tonouchi A."/>
            <person name="Sugawara Y."/>
            <person name="Honma S."/>
            <person name="Kaku N."/>
            <person name="Ueki K."/>
        </authorList>
    </citation>
    <scope>NUCLEOTIDE SEQUENCE</scope>
    <source>
        <strain evidence="2">SH051</strain>
    </source>
</reference>
<evidence type="ECO:0000313" key="3">
    <source>
        <dbReference type="Proteomes" id="UP001431656"/>
    </source>
</evidence>
<dbReference type="KEGG" id="broo:brsh051_08450"/>
<organism evidence="2 3">
    <name type="scientific">Brooklawnia propionicigenes</name>
    <dbReference type="NCBI Taxonomy" id="3041175"/>
    <lineage>
        <taxon>Bacteria</taxon>
        <taxon>Bacillati</taxon>
        <taxon>Actinomycetota</taxon>
        <taxon>Actinomycetes</taxon>
        <taxon>Propionibacteriales</taxon>
        <taxon>Propionibacteriaceae</taxon>
        <taxon>Brooklawnia</taxon>
    </lineage>
</organism>
<dbReference type="PANTHER" id="PTHR43792:SF13">
    <property type="entry name" value="ACETYLTRANSFERASE"/>
    <property type="match status" value="1"/>
</dbReference>
<proteinExistence type="predicted"/>
<dbReference type="Gene3D" id="3.40.630.30">
    <property type="match status" value="1"/>
</dbReference>
<dbReference type="PROSITE" id="PS51186">
    <property type="entry name" value="GNAT"/>
    <property type="match status" value="1"/>
</dbReference>
<sequence length="172" mass="17835">MGSDVAALSDGVIELVPVDPAQAQELALGRCPLPAVADYPHADTAATARMLRDSLGIDNWVPGFGIYLIVRLADGLVVGDAGFHTPPDLRGSAEIGYGLAPSARGCGFAGRAVRLLVAWGFAQPSLSTIIGETAADNAASIRVLEACGFTRIAASGDRERYRLQGGERSSRG</sequence>
<dbReference type="InterPro" id="IPR051531">
    <property type="entry name" value="N-acetyltransferase"/>
</dbReference>
<dbReference type="SUPFAM" id="SSF55729">
    <property type="entry name" value="Acyl-CoA N-acyltransferases (Nat)"/>
    <property type="match status" value="1"/>
</dbReference>
<dbReference type="InterPro" id="IPR000182">
    <property type="entry name" value="GNAT_dom"/>
</dbReference>
<evidence type="ECO:0000313" key="2">
    <source>
        <dbReference type="EMBL" id="BEH01564.1"/>
    </source>
</evidence>
<dbReference type="PANTHER" id="PTHR43792">
    <property type="entry name" value="GNAT FAMILY, PUTATIVE (AFU_ORTHOLOGUE AFUA_3G00765)-RELATED-RELATED"/>
    <property type="match status" value="1"/>
</dbReference>
<accession>A0AAN0KD08</accession>
<dbReference type="Pfam" id="PF13302">
    <property type="entry name" value="Acetyltransf_3"/>
    <property type="match status" value="1"/>
</dbReference>
<name>A0AAN0KD08_9ACTN</name>